<dbReference type="Pfam" id="PF01548">
    <property type="entry name" value="DEDD_Tnp_IS110"/>
    <property type="match status" value="1"/>
</dbReference>
<evidence type="ECO:0000313" key="4">
    <source>
        <dbReference type="Proteomes" id="UP000818323"/>
    </source>
</evidence>
<dbReference type="EMBL" id="JAAAXJ010000029">
    <property type="protein sequence ID" value="NBJ27169.1"/>
    <property type="molecule type" value="Genomic_DNA"/>
</dbReference>
<evidence type="ECO:0000313" key="3">
    <source>
        <dbReference type="EMBL" id="NBJ27169.1"/>
    </source>
</evidence>
<evidence type="ECO:0000259" key="2">
    <source>
        <dbReference type="Pfam" id="PF02371"/>
    </source>
</evidence>
<dbReference type="NCBIfam" id="NF033542">
    <property type="entry name" value="transpos_IS110"/>
    <property type="match status" value="1"/>
</dbReference>
<feature type="domain" description="Transposase IS110-like N-terminal" evidence="1">
    <location>
        <begin position="6"/>
        <end position="146"/>
    </location>
</feature>
<dbReference type="PANTHER" id="PTHR33055">
    <property type="entry name" value="TRANSPOSASE FOR INSERTION SEQUENCE ELEMENT IS1111A"/>
    <property type="match status" value="1"/>
</dbReference>
<dbReference type="InterPro" id="IPR047650">
    <property type="entry name" value="Transpos_IS110"/>
</dbReference>
<accession>A0ABW9Z955</accession>
<organism evidence="3 4">
    <name type="scientific">Microvirga arsenatis</name>
    <dbReference type="NCBI Taxonomy" id="2692265"/>
    <lineage>
        <taxon>Bacteria</taxon>
        <taxon>Pseudomonadati</taxon>
        <taxon>Pseudomonadota</taxon>
        <taxon>Alphaproteobacteria</taxon>
        <taxon>Hyphomicrobiales</taxon>
        <taxon>Methylobacteriaceae</taxon>
        <taxon>Microvirga</taxon>
    </lineage>
</organism>
<dbReference type="PANTHER" id="PTHR33055:SF3">
    <property type="entry name" value="PUTATIVE TRANSPOSASE FOR IS117-RELATED"/>
    <property type="match status" value="1"/>
</dbReference>
<sequence>MHVTTVGLDLAKHVFQVHGIDQDGQVLIRRQLRRGELIGFFRRLPPCLIGMEACSTAHFWARELAALGHEVRLMPAAYVKPYIKRGKSDALDAAGICEAVTRPTMRFVAIKSPEQQAVLMLHRTRELLVRQRTMLVNALRGHLAEYGIIAPQGLPSVPKLREVAEKARGAALPELAWRCIRLIIAQLEEAHVRITEVEQEILAWHRTNEVSQRLETIPGVGIITASAIAATISDPGSFRSGRHLAAWIGLVPRQSGTGGKVRLGHISKQGDRYLRRLLVLGATTLLRHARGKASAAAGWINALLARRPAGIVKVAIANKLARVAWAVLQGNQGYRAAAA</sequence>
<name>A0ABW9Z955_9HYPH</name>
<dbReference type="RefSeq" id="WP_161726533.1">
    <property type="nucleotide sequence ID" value="NZ_JAAAXI010000038.1"/>
</dbReference>
<protein>
    <submittedName>
        <fullName evidence="3">IS110 family transposase</fullName>
    </submittedName>
</protein>
<dbReference type="Proteomes" id="UP000818323">
    <property type="component" value="Unassembled WGS sequence"/>
</dbReference>
<proteinExistence type="predicted"/>
<gene>
    <name evidence="3" type="ORF">GR303_22870</name>
</gene>
<dbReference type="InterPro" id="IPR002525">
    <property type="entry name" value="Transp_IS110-like_N"/>
</dbReference>
<keyword evidence="4" id="KW-1185">Reference proteome</keyword>
<dbReference type="InterPro" id="IPR003346">
    <property type="entry name" value="Transposase_20"/>
</dbReference>
<reference evidence="3 4" key="1">
    <citation type="submission" date="2020-01" db="EMBL/GenBank/DDBJ databases">
        <title>Microvirga sp. nov., an arsenate reduction bacterium isolated from Tibet hotspring sediments.</title>
        <authorList>
            <person name="Yuan C.-G."/>
        </authorList>
    </citation>
    <scope>NUCLEOTIDE SEQUENCE [LARGE SCALE GENOMIC DNA]</scope>
    <source>
        <strain evidence="3 4">SYSU G3D203</strain>
    </source>
</reference>
<feature type="domain" description="Transposase IS116/IS110/IS902 C-terminal" evidence="2">
    <location>
        <begin position="212"/>
        <end position="289"/>
    </location>
</feature>
<dbReference type="Pfam" id="PF02371">
    <property type="entry name" value="Transposase_20"/>
    <property type="match status" value="1"/>
</dbReference>
<evidence type="ECO:0000259" key="1">
    <source>
        <dbReference type="Pfam" id="PF01548"/>
    </source>
</evidence>
<comment type="caution">
    <text evidence="3">The sequence shown here is derived from an EMBL/GenBank/DDBJ whole genome shotgun (WGS) entry which is preliminary data.</text>
</comment>